<keyword evidence="2" id="KW-1133">Transmembrane helix</keyword>
<dbReference type="AlphaFoldDB" id="A0A1V4JA42"/>
<dbReference type="OrthoDB" id="6112619at2759"/>
<dbReference type="Proteomes" id="UP000190648">
    <property type="component" value="Unassembled WGS sequence"/>
</dbReference>
<feature type="transmembrane region" description="Helical" evidence="2">
    <location>
        <begin position="112"/>
        <end position="129"/>
    </location>
</feature>
<evidence type="ECO:0000313" key="4">
    <source>
        <dbReference type="Proteomes" id="UP000190648"/>
    </source>
</evidence>
<gene>
    <name evidence="3" type="primary">SMCO3</name>
    <name evidence="3" type="ORF">AV530_013091</name>
</gene>
<name>A0A1V4JA42_PATFA</name>
<keyword evidence="4" id="KW-1185">Reference proteome</keyword>
<dbReference type="InterPro" id="IPR040004">
    <property type="entry name" value="SMCO3"/>
</dbReference>
<dbReference type="PANTHER" id="PTHR35972:SF1">
    <property type="entry name" value="SINGLE-PASS MEMBRANE AND COILED-COIL DOMAIN-CONTAINING PROTEIN 3"/>
    <property type="match status" value="1"/>
</dbReference>
<sequence length="277" mass="30421">MSMNFHATNELAGVLNEHLGCNLTRIQMRESSTVKENCDIIIQAMSEIQHQVQKIDSDMKEKLEPVLYQKLYNIKEPELEKIAIAQKVFSIVLGEATSTAGMVAIKLLSSNLIILTVSKLVSLLAQIGASVLGGISITILGLGIEMILHAILGAVERNQLLEAVRSYEKHLAEFKAASEKYQCAIREVTSLRHLASRGPTIEEPPRGREKRRRNHRVGAGALETPLPERRSAVAPYGSAPLGSRWRRGRGGERGARRGRCGGRSRDGPAGRRVSPSF</sequence>
<reference evidence="3 4" key="1">
    <citation type="submission" date="2016-02" db="EMBL/GenBank/DDBJ databases">
        <title>Band-tailed pigeon sequencing and assembly.</title>
        <authorList>
            <person name="Soares A.E."/>
            <person name="Novak B.J."/>
            <person name="Rice E.S."/>
            <person name="O'Connell B."/>
            <person name="Chang D."/>
            <person name="Weber S."/>
            <person name="Shapiro B."/>
        </authorList>
    </citation>
    <scope>NUCLEOTIDE SEQUENCE [LARGE SCALE GENOMIC DNA]</scope>
    <source>
        <strain evidence="3">BTP2013</strain>
        <tissue evidence="3">Blood</tissue>
    </source>
</reference>
<dbReference type="InterPro" id="IPR027895">
    <property type="entry name" value="DUF4533"/>
</dbReference>
<keyword evidence="2" id="KW-0812">Transmembrane</keyword>
<keyword evidence="2" id="KW-0472">Membrane</keyword>
<dbReference type="Pfam" id="PF15047">
    <property type="entry name" value="DUF4533"/>
    <property type="match status" value="1"/>
</dbReference>
<dbReference type="PANTHER" id="PTHR35972">
    <property type="entry name" value="SINGLE-PASS MEMBRANE AND COILED-COIL DOMAIN-CONTAINING PROTEIN 3"/>
    <property type="match status" value="1"/>
</dbReference>
<accession>A0A1V4JA42</accession>
<feature type="region of interest" description="Disordered" evidence="1">
    <location>
        <begin position="195"/>
        <end position="277"/>
    </location>
</feature>
<evidence type="ECO:0000256" key="2">
    <source>
        <dbReference type="SAM" id="Phobius"/>
    </source>
</evidence>
<proteinExistence type="predicted"/>
<feature type="transmembrane region" description="Helical" evidence="2">
    <location>
        <begin position="135"/>
        <end position="155"/>
    </location>
</feature>
<comment type="caution">
    <text evidence="3">The sequence shown here is derived from an EMBL/GenBank/DDBJ whole genome shotgun (WGS) entry which is preliminary data.</text>
</comment>
<organism evidence="3 4">
    <name type="scientific">Patagioenas fasciata monilis</name>
    <dbReference type="NCBI Taxonomy" id="372326"/>
    <lineage>
        <taxon>Eukaryota</taxon>
        <taxon>Metazoa</taxon>
        <taxon>Chordata</taxon>
        <taxon>Craniata</taxon>
        <taxon>Vertebrata</taxon>
        <taxon>Euteleostomi</taxon>
        <taxon>Archelosauria</taxon>
        <taxon>Archosauria</taxon>
        <taxon>Dinosauria</taxon>
        <taxon>Saurischia</taxon>
        <taxon>Theropoda</taxon>
        <taxon>Coelurosauria</taxon>
        <taxon>Aves</taxon>
        <taxon>Neognathae</taxon>
        <taxon>Neoaves</taxon>
        <taxon>Columbimorphae</taxon>
        <taxon>Columbiformes</taxon>
        <taxon>Columbidae</taxon>
        <taxon>Patagioenas</taxon>
    </lineage>
</organism>
<evidence type="ECO:0000313" key="3">
    <source>
        <dbReference type="EMBL" id="OPJ69056.1"/>
    </source>
</evidence>
<dbReference type="EMBL" id="LSYS01008398">
    <property type="protein sequence ID" value="OPJ69056.1"/>
    <property type="molecule type" value="Genomic_DNA"/>
</dbReference>
<evidence type="ECO:0000256" key="1">
    <source>
        <dbReference type="SAM" id="MobiDB-lite"/>
    </source>
</evidence>
<protein>
    <submittedName>
        <fullName evidence="3">Single-pass membrane and coiled-coil domain-containing protein 3</fullName>
    </submittedName>
</protein>